<feature type="domain" description="Response regulatory" evidence="6">
    <location>
        <begin position="7"/>
        <end position="123"/>
    </location>
</feature>
<dbReference type="Gene3D" id="3.30.565.10">
    <property type="entry name" value="Histidine kinase-like ATPase, C-terminal domain"/>
    <property type="match status" value="1"/>
</dbReference>
<dbReference type="PROSITE" id="PS50110">
    <property type="entry name" value="RESPONSE_REGULATORY"/>
    <property type="match status" value="1"/>
</dbReference>
<evidence type="ECO:0000256" key="4">
    <source>
        <dbReference type="PROSITE-ProRule" id="PRU00169"/>
    </source>
</evidence>
<reference evidence="7 8" key="1">
    <citation type="submission" date="2022-11" db="EMBL/GenBank/DDBJ databases">
        <title>Desulfobotulus tamanensis H1 sp. nov. - anaerobic, alkaliphilic, sulphate reducing bacterium isolated from terrestrial mud volcano.</title>
        <authorList>
            <person name="Frolova A."/>
            <person name="Merkel A.Y."/>
            <person name="Slobodkin A.I."/>
        </authorList>
    </citation>
    <scope>NUCLEOTIDE SEQUENCE [LARGE SCALE GENOMIC DNA]</scope>
    <source>
        <strain evidence="7 8">H1</strain>
    </source>
</reference>
<dbReference type="SUPFAM" id="SSF55874">
    <property type="entry name" value="ATPase domain of HSP90 chaperone/DNA topoisomerase II/histidine kinase"/>
    <property type="match status" value="1"/>
</dbReference>
<comment type="catalytic activity">
    <reaction evidence="1">
        <text>ATP + protein L-histidine = ADP + protein N-phospho-L-histidine.</text>
        <dbReference type="EC" id="2.7.13.3"/>
    </reaction>
</comment>
<protein>
    <recommendedName>
        <fullName evidence="2">histidine kinase</fullName>
        <ecNumber evidence="2">2.7.13.3</ecNumber>
    </recommendedName>
</protein>
<evidence type="ECO:0000259" key="6">
    <source>
        <dbReference type="PROSITE" id="PS50110"/>
    </source>
</evidence>
<keyword evidence="8" id="KW-1185">Reference proteome</keyword>
<dbReference type="SMART" id="SM00387">
    <property type="entry name" value="HATPase_c"/>
    <property type="match status" value="1"/>
</dbReference>
<dbReference type="PANTHER" id="PTHR43547">
    <property type="entry name" value="TWO-COMPONENT HISTIDINE KINASE"/>
    <property type="match status" value="1"/>
</dbReference>
<keyword evidence="3 4" id="KW-0597">Phosphoprotein</keyword>
<gene>
    <name evidence="7" type="ORF">OOT00_01240</name>
</gene>
<dbReference type="EC" id="2.7.13.3" evidence="2"/>
<dbReference type="PRINTS" id="PR00344">
    <property type="entry name" value="BCTRLSENSOR"/>
</dbReference>
<dbReference type="SMART" id="SM00448">
    <property type="entry name" value="REC"/>
    <property type="match status" value="1"/>
</dbReference>
<sequence length="380" mass="42088">MQTQASDILIVDDNTDNLRVLTGILKTRGYEVRPVTNGPMALKAIEARSPCLILMDIMMPEMDGFEVCRYLKENPDNREIPLIFITALDALDDKLKAFAQGAVDYITKPFHEAEVLARIETHLSLVQARKELKEKEALHRQLFKVEGLIRMAGAIAHKFNNHLQSVLGNLEMVSIFTRYNPKASRYLDAAISSVEKASAFSRLILTYTGKTAIHHHPINLTRCCTALLPDLFAKLPQHMDMETHLTEKQLTIEGDWNGIQQIVTELVVNAVEATGENGTIVLSLRALPATSIPGHHRFPLDFMATKKNYACLTIRDTGCGIDNQDLESIFDPFFSTNMMGRGMGLSAVLGMVRAHQGAIAVTSKPDAGSVFEIFLPLSGT</sequence>
<evidence type="ECO:0000313" key="7">
    <source>
        <dbReference type="EMBL" id="MCW7752605.1"/>
    </source>
</evidence>
<proteinExistence type="predicted"/>
<dbReference type="InterPro" id="IPR003594">
    <property type="entry name" value="HATPase_dom"/>
</dbReference>
<dbReference type="PANTHER" id="PTHR43547:SF2">
    <property type="entry name" value="HYBRID SIGNAL TRANSDUCTION HISTIDINE KINASE C"/>
    <property type="match status" value="1"/>
</dbReference>
<name>A0ABT3N567_9BACT</name>
<dbReference type="Pfam" id="PF00072">
    <property type="entry name" value="Response_reg"/>
    <property type="match status" value="1"/>
</dbReference>
<dbReference type="PROSITE" id="PS50109">
    <property type="entry name" value="HIS_KIN"/>
    <property type="match status" value="1"/>
</dbReference>
<dbReference type="Pfam" id="PF02518">
    <property type="entry name" value="HATPase_c"/>
    <property type="match status" value="1"/>
</dbReference>
<feature type="domain" description="Histidine kinase" evidence="5">
    <location>
        <begin position="154"/>
        <end position="379"/>
    </location>
</feature>
<evidence type="ECO:0000313" key="8">
    <source>
        <dbReference type="Proteomes" id="UP001209681"/>
    </source>
</evidence>
<dbReference type="InterPro" id="IPR001789">
    <property type="entry name" value="Sig_transdc_resp-reg_receiver"/>
</dbReference>
<dbReference type="Proteomes" id="UP001209681">
    <property type="component" value="Unassembled WGS sequence"/>
</dbReference>
<comment type="caution">
    <text evidence="7">The sequence shown here is derived from an EMBL/GenBank/DDBJ whole genome shotgun (WGS) entry which is preliminary data.</text>
</comment>
<dbReference type="InterPro" id="IPR004358">
    <property type="entry name" value="Sig_transdc_His_kin-like_C"/>
</dbReference>
<evidence type="ECO:0000256" key="2">
    <source>
        <dbReference type="ARBA" id="ARBA00012438"/>
    </source>
</evidence>
<dbReference type="InterPro" id="IPR005467">
    <property type="entry name" value="His_kinase_dom"/>
</dbReference>
<dbReference type="RefSeq" id="WP_265423469.1">
    <property type="nucleotide sequence ID" value="NZ_JAPFPW010000001.1"/>
</dbReference>
<dbReference type="InterPro" id="IPR011006">
    <property type="entry name" value="CheY-like_superfamily"/>
</dbReference>
<evidence type="ECO:0000259" key="5">
    <source>
        <dbReference type="PROSITE" id="PS50109"/>
    </source>
</evidence>
<dbReference type="CDD" id="cd19920">
    <property type="entry name" value="REC_PA4781-like"/>
    <property type="match status" value="1"/>
</dbReference>
<organism evidence="7 8">
    <name type="scientific">Desulfobotulus pelophilus</name>
    <dbReference type="NCBI Taxonomy" id="2823377"/>
    <lineage>
        <taxon>Bacteria</taxon>
        <taxon>Pseudomonadati</taxon>
        <taxon>Thermodesulfobacteriota</taxon>
        <taxon>Desulfobacteria</taxon>
        <taxon>Desulfobacterales</taxon>
        <taxon>Desulfobacteraceae</taxon>
        <taxon>Desulfobotulus</taxon>
    </lineage>
</organism>
<dbReference type="InterPro" id="IPR036890">
    <property type="entry name" value="HATPase_C_sf"/>
</dbReference>
<evidence type="ECO:0000256" key="3">
    <source>
        <dbReference type="ARBA" id="ARBA00022553"/>
    </source>
</evidence>
<dbReference type="SUPFAM" id="SSF52172">
    <property type="entry name" value="CheY-like"/>
    <property type="match status" value="1"/>
</dbReference>
<accession>A0ABT3N567</accession>
<evidence type="ECO:0000256" key="1">
    <source>
        <dbReference type="ARBA" id="ARBA00000085"/>
    </source>
</evidence>
<dbReference type="EMBL" id="JAPFPW010000001">
    <property type="protein sequence ID" value="MCW7752605.1"/>
    <property type="molecule type" value="Genomic_DNA"/>
</dbReference>
<dbReference type="Gene3D" id="3.40.50.2300">
    <property type="match status" value="1"/>
</dbReference>
<feature type="modified residue" description="4-aspartylphosphate" evidence="4">
    <location>
        <position position="56"/>
    </location>
</feature>